<reference evidence="2 3" key="1">
    <citation type="journal article" date="2018" name="Nat. Ecol. Evol.">
        <title>Shark genomes provide insights into elasmobranch evolution and the origin of vertebrates.</title>
        <authorList>
            <person name="Hara Y"/>
            <person name="Yamaguchi K"/>
            <person name="Onimaru K"/>
            <person name="Kadota M"/>
            <person name="Koyanagi M"/>
            <person name="Keeley SD"/>
            <person name="Tatsumi K"/>
            <person name="Tanaka K"/>
            <person name="Motone F"/>
            <person name="Kageyama Y"/>
            <person name="Nozu R"/>
            <person name="Adachi N"/>
            <person name="Nishimura O"/>
            <person name="Nakagawa R"/>
            <person name="Tanegashima C"/>
            <person name="Kiyatake I"/>
            <person name="Matsumoto R"/>
            <person name="Murakumo K"/>
            <person name="Nishida K"/>
            <person name="Terakita A"/>
            <person name="Kuratani S"/>
            <person name="Sato K"/>
            <person name="Hyodo S Kuraku.S."/>
        </authorList>
    </citation>
    <scope>NUCLEOTIDE SEQUENCE [LARGE SCALE GENOMIC DNA]</scope>
</reference>
<comment type="caution">
    <text evidence="2">The sequence shown here is derived from an EMBL/GenBank/DDBJ whole genome shotgun (WGS) entry which is preliminary data.</text>
</comment>
<keyword evidence="3" id="KW-1185">Reference proteome</keyword>
<name>A0A401NM22_SCYTO</name>
<feature type="compositionally biased region" description="Polar residues" evidence="1">
    <location>
        <begin position="44"/>
        <end position="59"/>
    </location>
</feature>
<evidence type="ECO:0000256" key="1">
    <source>
        <dbReference type="SAM" id="MobiDB-lite"/>
    </source>
</evidence>
<dbReference type="Proteomes" id="UP000288216">
    <property type="component" value="Unassembled WGS sequence"/>
</dbReference>
<feature type="region of interest" description="Disordered" evidence="1">
    <location>
        <begin position="44"/>
        <end position="80"/>
    </location>
</feature>
<evidence type="ECO:0000313" key="2">
    <source>
        <dbReference type="EMBL" id="GCB61923.1"/>
    </source>
</evidence>
<organism evidence="2 3">
    <name type="scientific">Scyliorhinus torazame</name>
    <name type="common">Cloudy catshark</name>
    <name type="synonym">Catulus torazame</name>
    <dbReference type="NCBI Taxonomy" id="75743"/>
    <lineage>
        <taxon>Eukaryota</taxon>
        <taxon>Metazoa</taxon>
        <taxon>Chordata</taxon>
        <taxon>Craniata</taxon>
        <taxon>Vertebrata</taxon>
        <taxon>Chondrichthyes</taxon>
        <taxon>Elasmobranchii</taxon>
        <taxon>Galeomorphii</taxon>
        <taxon>Galeoidea</taxon>
        <taxon>Carcharhiniformes</taxon>
        <taxon>Scyliorhinidae</taxon>
        <taxon>Scyliorhinus</taxon>
    </lineage>
</organism>
<sequence>MCRQLITSEAPPPEDVVLWTRMRKAQVYAFQPILIRHYSRTSDRNLTFKSPSDSEQMKTSGVFEDKEKHTDSSQLAKKIP</sequence>
<protein>
    <submittedName>
        <fullName evidence="2">Uncharacterized protein</fullName>
    </submittedName>
</protein>
<evidence type="ECO:0000313" key="3">
    <source>
        <dbReference type="Proteomes" id="UP000288216"/>
    </source>
</evidence>
<accession>A0A401NM22</accession>
<proteinExistence type="predicted"/>
<dbReference type="EMBL" id="BFAA01003847">
    <property type="protein sequence ID" value="GCB61923.1"/>
    <property type="molecule type" value="Genomic_DNA"/>
</dbReference>
<gene>
    <name evidence="2" type="ORF">scyTo_0009422</name>
</gene>
<dbReference type="AlphaFoldDB" id="A0A401NM22"/>